<dbReference type="InterPro" id="IPR013096">
    <property type="entry name" value="Cupin_2"/>
</dbReference>
<gene>
    <name evidence="2" type="ORF">JCM19240_6810</name>
</gene>
<protein>
    <submittedName>
        <fullName evidence="2">Mannose-6-phosphate isomerase</fullName>
        <ecNumber evidence="2">5.3.1.8</ecNumber>
    </submittedName>
</protein>
<comment type="caution">
    <text evidence="2">The sequence shown here is derived from an EMBL/GenBank/DDBJ whole genome shotgun (WGS) entry which is preliminary data.</text>
</comment>
<evidence type="ECO:0000313" key="3">
    <source>
        <dbReference type="Proteomes" id="UP000029224"/>
    </source>
</evidence>
<dbReference type="InterPro" id="IPR011051">
    <property type="entry name" value="RmlC_Cupin_sf"/>
</dbReference>
<dbReference type="AlphaFoldDB" id="A0A090U3Y2"/>
<reference evidence="2 3" key="1">
    <citation type="submission" date="2014-09" db="EMBL/GenBank/DDBJ databases">
        <title>Vibrio maritimus JCM 19240. (C210) whole genome shotgun sequence.</title>
        <authorList>
            <person name="Sawabe T."/>
            <person name="Meirelles P."/>
            <person name="Nakanishi M."/>
            <person name="Sayaka M."/>
            <person name="Hattori M."/>
            <person name="Ohkuma M."/>
        </authorList>
    </citation>
    <scope>NUCLEOTIDE SEQUENCE [LARGE SCALE GENOMIC DNA]</scope>
    <source>
        <strain evidence="2 3">JCM 19240</strain>
    </source>
</reference>
<dbReference type="PANTHER" id="PTHR43346">
    <property type="entry name" value="LIGAND BINDING DOMAIN PROTEIN, PUTATIVE (AFU_ORTHOLOGUE AFUA_6G14370)-RELATED"/>
    <property type="match status" value="1"/>
</dbReference>
<dbReference type="OrthoDB" id="9806121at2"/>
<keyword evidence="3" id="KW-1185">Reference proteome</keyword>
<dbReference type="EC" id="5.3.1.8" evidence="2"/>
<dbReference type="Pfam" id="PF07883">
    <property type="entry name" value="Cupin_2"/>
    <property type="match status" value="1"/>
</dbReference>
<feature type="domain" description="Cupin type-2" evidence="1">
    <location>
        <begin position="31"/>
        <end position="99"/>
    </location>
</feature>
<dbReference type="InterPro" id="IPR052538">
    <property type="entry name" value="Flavonoid_dioxygenase-like"/>
</dbReference>
<evidence type="ECO:0000259" key="1">
    <source>
        <dbReference type="Pfam" id="PF07883"/>
    </source>
</evidence>
<proteinExistence type="predicted"/>
<reference evidence="2 3" key="2">
    <citation type="submission" date="2014-09" db="EMBL/GenBank/DDBJ databases">
        <authorList>
            <consortium name="NBRP consortium"/>
            <person name="Sawabe T."/>
            <person name="Meirelles P."/>
            <person name="Nakanishi M."/>
            <person name="Sayaka M."/>
            <person name="Hattori M."/>
            <person name="Ohkuma M."/>
        </authorList>
    </citation>
    <scope>NUCLEOTIDE SEQUENCE [LARGE SCALE GENOMIC DNA]</scope>
    <source>
        <strain evidence="2 3">JCM 19240</strain>
    </source>
</reference>
<dbReference type="Gene3D" id="2.60.120.10">
    <property type="entry name" value="Jelly Rolls"/>
    <property type="match status" value="1"/>
</dbReference>
<dbReference type="Proteomes" id="UP000029224">
    <property type="component" value="Unassembled WGS sequence"/>
</dbReference>
<dbReference type="PANTHER" id="PTHR43346:SF1">
    <property type="entry name" value="QUERCETIN 2,3-DIOXYGENASE-RELATED"/>
    <property type="match status" value="1"/>
</dbReference>
<dbReference type="GO" id="GO:0004476">
    <property type="term" value="F:mannose-6-phosphate isomerase activity"/>
    <property type="evidence" value="ECO:0007669"/>
    <property type="project" value="UniProtKB-EC"/>
</dbReference>
<dbReference type="SUPFAM" id="SSF51182">
    <property type="entry name" value="RmlC-like cupins"/>
    <property type="match status" value="1"/>
</dbReference>
<sequence>MIKTSEDRHQYRFEDHGPKYLMRTEQYDLGVVVLKPNQEFKQHHHAHASETFYTLSGEIHMYVNDELQVLKQGDILKCDPKENHYVVNKGTQDWKAVFIKSPPIDGDSVYT</sequence>
<keyword evidence="2" id="KW-0413">Isomerase</keyword>
<accession>A0A090U3Y2</accession>
<dbReference type="InterPro" id="IPR014710">
    <property type="entry name" value="RmlC-like_jellyroll"/>
</dbReference>
<evidence type="ECO:0000313" key="2">
    <source>
        <dbReference type="EMBL" id="GAL37632.1"/>
    </source>
</evidence>
<dbReference type="EMBL" id="BBMT01000019">
    <property type="protein sequence ID" value="GAL37632.1"/>
    <property type="molecule type" value="Genomic_DNA"/>
</dbReference>
<organism evidence="2 3">
    <name type="scientific">Vibrio maritimus</name>
    <dbReference type="NCBI Taxonomy" id="990268"/>
    <lineage>
        <taxon>Bacteria</taxon>
        <taxon>Pseudomonadati</taxon>
        <taxon>Pseudomonadota</taxon>
        <taxon>Gammaproteobacteria</taxon>
        <taxon>Vibrionales</taxon>
        <taxon>Vibrionaceae</taxon>
        <taxon>Vibrio</taxon>
    </lineage>
</organism>
<name>A0A090U3Y2_9VIBR</name>